<name>A0A432YVA1_9GAMM</name>
<dbReference type="InterPro" id="IPR029045">
    <property type="entry name" value="ClpP/crotonase-like_dom_sf"/>
</dbReference>
<evidence type="ECO:0000313" key="14">
    <source>
        <dbReference type="EMBL" id="RUO67254.1"/>
    </source>
</evidence>
<dbReference type="Gene3D" id="3.90.226.10">
    <property type="entry name" value="2-enoyl-CoA Hydratase, Chain A, domain 1"/>
    <property type="match status" value="1"/>
</dbReference>
<keyword evidence="15" id="KW-1185">Reference proteome</keyword>
<dbReference type="InterPro" id="IPR002142">
    <property type="entry name" value="Peptidase_S49"/>
</dbReference>
<keyword evidence="4 14" id="KW-0645">Protease</keyword>
<dbReference type="PANTHER" id="PTHR42987">
    <property type="entry name" value="PEPTIDASE S49"/>
    <property type="match status" value="1"/>
</dbReference>
<evidence type="ECO:0000256" key="6">
    <source>
        <dbReference type="ARBA" id="ARBA00022801"/>
    </source>
</evidence>
<dbReference type="OrthoDB" id="5614232at2"/>
<dbReference type="Gene3D" id="6.20.330.10">
    <property type="match status" value="1"/>
</dbReference>
<evidence type="ECO:0000256" key="2">
    <source>
        <dbReference type="ARBA" id="ARBA00008683"/>
    </source>
</evidence>
<keyword evidence="5 11" id="KW-0812">Transmembrane</keyword>
<evidence type="ECO:0000256" key="11">
    <source>
        <dbReference type="SAM" id="Phobius"/>
    </source>
</evidence>
<dbReference type="EMBL" id="PIQC01000007">
    <property type="protein sequence ID" value="RUO67254.1"/>
    <property type="molecule type" value="Genomic_DNA"/>
</dbReference>
<dbReference type="PANTHER" id="PTHR42987:SF4">
    <property type="entry name" value="PROTEASE SOHB-RELATED"/>
    <property type="match status" value="1"/>
</dbReference>
<dbReference type="GO" id="GO:0004252">
    <property type="term" value="F:serine-type endopeptidase activity"/>
    <property type="evidence" value="ECO:0007669"/>
    <property type="project" value="InterPro"/>
</dbReference>
<evidence type="ECO:0000256" key="8">
    <source>
        <dbReference type="ARBA" id="ARBA00022989"/>
    </source>
</evidence>
<keyword evidence="3" id="KW-1003">Cell membrane</keyword>
<keyword evidence="10" id="KW-0175">Coiled coil</keyword>
<keyword evidence="8 11" id="KW-1133">Transmembrane helix</keyword>
<comment type="similarity">
    <text evidence="2">Belongs to the peptidase S49 family.</text>
</comment>
<feature type="domain" description="Peptidase S49" evidence="12">
    <location>
        <begin position="147"/>
        <end position="288"/>
    </location>
</feature>
<evidence type="ECO:0000256" key="3">
    <source>
        <dbReference type="ARBA" id="ARBA00022475"/>
    </source>
</evidence>
<feature type="transmembrane region" description="Helical" evidence="11">
    <location>
        <begin position="12"/>
        <end position="32"/>
    </location>
</feature>
<dbReference type="InterPro" id="IPR013703">
    <property type="entry name" value="Peptidase_S49_N_proteobac"/>
</dbReference>
<evidence type="ECO:0000256" key="4">
    <source>
        <dbReference type="ARBA" id="ARBA00022670"/>
    </source>
</evidence>
<keyword evidence="7" id="KW-0720">Serine protease</keyword>
<dbReference type="RefSeq" id="WP_126782743.1">
    <property type="nucleotide sequence ID" value="NZ_PIQC01000007.1"/>
</dbReference>
<evidence type="ECO:0000256" key="9">
    <source>
        <dbReference type="ARBA" id="ARBA00023136"/>
    </source>
</evidence>
<evidence type="ECO:0000256" key="7">
    <source>
        <dbReference type="ARBA" id="ARBA00022825"/>
    </source>
</evidence>
<evidence type="ECO:0000259" key="13">
    <source>
        <dbReference type="Pfam" id="PF08496"/>
    </source>
</evidence>
<keyword evidence="6" id="KW-0378">Hydrolase</keyword>
<dbReference type="Pfam" id="PF08496">
    <property type="entry name" value="Peptidase_S49_N"/>
    <property type="match status" value="1"/>
</dbReference>
<evidence type="ECO:0000313" key="15">
    <source>
        <dbReference type="Proteomes" id="UP000288058"/>
    </source>
</evidence>
<dbReference type="CDD" id="cd07023">
    <property type="entry name" value="S49_Sppa_N_C"/>
    <property type="match status" value="1"/>
</dbReference>
<reference evidence="15" key="1">
    <citation type="journal article" date="2018" name="Front. Microbiol.">
        <title>Genome-Based Analysis Reveals the Taxonomy and Diversity of the Family Idiomarinaceae.</title>
        <authorList>
            <person name="Liu Y."/>
            <person name="Lai Q."/>
            <person name="Shao Z."/>
        </authorList>
    </citation>
    <scope>NUCLEOTIDE SEQUENCE [LARGE SCALE GENOMIC DNA]</scope>
    <source>
        <strain evidence="15">R22</strain>
    </source>
</reference>
<dbReference type="InterPro" id="IPR047272">
    <property type="entry name" value="S49_SppA_C"/>
</dbReference>
<evidence type="ECO:0000259" key="12">
    <source>
        <dbReference type="Pfam" id="PF01343"/>
    </source>
</evidence>
<dbReference type="NCBIfam" id="NF008745">
    <property type="entry name" value="PRK11778.1"/>
    <property type="match status" value="1"/>
</dbReference>
<dbReference type="Proteomes" id="UP000288058">
    <property type="component" value="Unassembled WGS sequence"/>
</dbReference>
<accession>A0A432YVA1</accession>
<evidence type="ECO:0000256" key="10">
    <source>
        <dbReference type="SAM" id="Coils"/>
    </source>
</evidence>
<comment type="caution">
    <text evidence="14">The sequence shown here is derived from an EMBL/GenBank/DDBJ whole genome shotgun (WGS) entry which is preliminary data.</text>
</comment>
<organism evidence="14 15">
    <name type="scientific">Idiomarina ramblicola</name>
    <dbReference type="NCBI Taxonomy" id="263724"/>
    <lineage>
        <taxon>Bacteria</taxon>
        <taxon>Pseudomonadati</taxon>
        <taxon>Pseudomonadota</taxon>
        <taxon>Gammaproteobacteria</taxon>
        <taxon>Alteromonadales</taxon>
        <taxon>Idiomarinaceae</taxon>
        <taxon>Idiomarina</taxon>
    </lineage>
</organism>
<comment type="subcellular location">
    <subcellularLocation>
        <location evidence="1">Cell membrane</location>
    </subcellularLocation>
</comment>
<dbReference type="GO" id="GO:0005886">
    <property type="term" value="C:plasma membrane"/>
    <property type="evidence" value="ECO:0007669"/>
    <property type="project" value="UniProtKB-SubCell"/>
</dbReference>
<dbReference type="AlphaFoldDB" id="A0A432YVA1"/>
<dbReference type="Pfam" id="PF01343">
    <property type="entry name" value="Peptidase_S49"/>
    <property type="match status" value="1"/>
</dbReference>
<dbReference type="GO" id="GO:0006508">
    <property type="term" value="P:proteolysis"/>
    <property type="evidence" value="ECO:0007669"/>
    <property type="project" value="UniProtKB-KW"/>
</dbReference>
<feature type="coiled-coil region" evidence="10">
    <location>
        <begin position="48"/>
        <end position="85"/>
    </location>
</feature>
<dbReference type="SUPFAM" id="SSF52096">
    <property type="entry name" value="ClpP/crotonase"/>
    <property type="match status" value="1"/>
</dbReference>
<keyword evidence="9 11" id="KW-0472">Membrane</keyword>
<proteinExistence type="inferred from homology"/>
<sequence length="332" mass="36909">MDFVADIGSFLLKAAIIVVAVGFIVGLVAQAAQKQKKSKGDLQVTHLSKELNELSEQLKIELMDKKAKKKALKALKKKKATEKKEKRLFVIDFKGSMDAKEVDSLRHEVNAILNLATEKDEVLVKLESGGGVVNGYGLAAAQLLRLREHKLTVNVAIDKVAASGGYMMACVGHKLMAAPFAFIGSIGVVAQIPNFHRFLKTHNVDFEQLTAGEYKRTLTLFGENTDEGRRKFKQDLEAIHRQFKSFVQENRAELDIDKVATGEVWSGQEAKDLGLIDEVITSDAWLMKQHEGFDVLQVQYVMRKPLSERFAKGMSVIIHTLKTSLTRSDVAQ</sequence>
<gene>
    <name evidence="14" type="ORF">CWI78_10420</name>
</gene>
<feature type="domain" description="Peptidase S49 N-terminal proteobacteria" evidence="13">
    <location>
        <begin position="2"/>
        <end position="143"/>
    </location>
</feature>
<evidence type="ECO:0000256" key="5">
    <source>
        <dbReference type="ARBA" id="ARBA00022692"/>
    </source>
</evidence>
<evidence type="ECO:0000256" key="1">
    <source>
        <dbReference type="ARBA" id="ARBA00004236"/>
    </source>
</evidence>
<protein>
    <submittedName>
        <fullName evidence="14">Protease SohB</fullName>
    </submittedName>
</protein>